<name>A0A1M6TAR9_9FIRM</name>
<dbReference type="AlphaFoldDB" id="A0A1M6TAR9"/>
<evidence type="ECO:0000313" key="1">
    <source>
        <dbReference type="EMBL" id="SHK53916.1"/>
    </source>
</evidence>
<keyword evidence="2" id="KW-1185">Reference proteome</keyword>
<protein>
    <submittedName>
        <fullName evidence="1">Uncharacterized protein</fullName>
    </submittedName>
</protein>
<reference evidence="2" key="1">
    <citation type="submission" date="2016-11" db="EMBL/GenBank/DDBJ databases">
        <authorList>
            <person name="Varghese N."/>
            <person name="Submissions S."/>
        </authorList>
    </citation>
    <scope>NUCLEOTIDE SEQUENCE [LARGE SCALE GENOMIC DNA]</scope>
    <source>
        <strain evidence="2">DSM 10349</strain>
    </source>
</reference>
<organism evidence="1 2">
    <name type="scientific">Desulforamulus aeronauticus DSM 10349</name>
    <dbReference type="NCBI Taxonomy" id="1121421"/>
    <lineage>
        <taxon>Bacteria</taxon>
        <taxon>Bacillati</taxon>
        <taxon>Bacillota</taxon>
        <taxon>Clostridia</taxon>
        <taxon>Eubacteriales</taxon>
        <taxon>Peptococcaceae</taxon>
        <taxon>Desulforamulus</taxon>
    </lineage>
</organism>
<dbReference type="EMBL" id="FRAR01000016">
    <property type="protein sequence ID" value="SHK53916.1"/>
    <property type="molecule type" value="Genomic_DNA"/>
</dbReference>
<accession>A0A1M6TAR9</accession>
<sequence>MKVNRRKGGMYMESVQKESSKATQREYIVNWMKEVMAEKKDISEKKAFLAKLKTICDYHGISLEEFEA</sequence>
<dbReference type="Proteomes" id="UP000183997">
    <property type="component" value="Unassembled WGS sequence"/>
</dbReference>
<proteinExistence type="predicted"/>
<evidence type="ECO:0000313" key="2">
    <source>
        <dbReference type="Proteomes" id="UP000183997"/>
    </source>
</evidence>
<gene>
    <name evidence="1" type="ORF">SAMN02745123_02219</name>
</gene>